<sequence>MKRRLLLTGPIGCGKSTLIVNALGGAVRDAGGFLTLRVIEDGRLAGFDLCSLDGKTRERFLSFGGAGTVRSERPFTETAPALLRQAQEKKFALMDEIGGFELLYPDFYEALTAFLFSGKPCVGVLKALPGAEELTRRVKLPPEYMDAARELRELLEDDPDTLLLETTGRYDANAEGALRHWVEEYAL</sequence>
<reference evidence="4" key="1">
    <citation type="submission" date="2020-10" db="EMBL/GenBank/DDBJ databases">
        <authorList>
            <person name="Gilroy R."/>
        </authorList>
    </citation>
    <scope>NUCLEOTIDE SEQUENCE</scope>
    <source>
        <strain evidence="4">ChiHecec3B27-6122</strain>
    </source>
</reference>
<evidence type="ECO:0000313" key="4">
    <source>
        <dbReference type="EMBL" id="HIS98523.1"/>
    </source>
</evidence>
<evidence type="ECO:0000256" key="3">
    <source>
        <dbReference type="ARBA" id="ARBA00022840"/>
    </source>
</evidence>
<dbReference type="PANTHER" id="PTHR43146">
    <property type="entry name" value="CANCER-RELATED NUCLEOSIDE-TRIPHOSPHATASE"/>
    <property type="match status" value="1"/>
</dbReference>
<evidence type="ECO:0000256" key="2">
    <source>
        <dbReference type="ARBA" id="ARBA00022801"/>
    </source>
</evidence>
<keyword evidence="1" id="KW-0547">Nucleotide-binding</keyword>
<organism evidence="4 5">
    <name type="scientific">Candidatus Scatomorpha pullistercoris</name>
    <dbReference type="NCBI Taxonomy" id="2840929"/>
    <lineage>
        <taxon>Bacteria</taxon>
        <taxon>Bacillati</taxon>
        <taxon>Bacillota</taxon>
        <taxon>Clostridia</taxon>
        <taxon>Eubacteriales</taxon>
        <taxon>Candidatus Scatomorpha</taxon>
    </lineage>
</organism>
<dbReference type="GO" id="GO:0017111">
    <property type="term" value="F:ribonucleoside triphosphate phosphatase activity"/>
    <property type="evidence" value="ECO:0007669"/>
    <property type="project" value="InterPro"/>
</dbReference>
<dbReference type="Gene3D" id="3.40.50.300">
    <property type="entry name" value="P-loop containing nucleotide triphosphate hydrolases"/>
    <property type="match status" value="1"/>
</dbReference>
<dbReference type="InterPro" id="IPR027417">
    <property type="entry name" value="P-loop_NTPase"/>
</dbReference>
<dbReference type="InterPro" id="IPR004948">
    <property type="entry name" value="Nuc-triphosphatase_THEP1"/>
</dbReference>
<accession>A0A9D1G715</accession>
<evidence type="ECO:0000313" key="5">
    <source>
        <dbReference type="Proteomes" id="UP000886876"/>
    </source>
</evidence>
<evidence type="ECO:0008006" key="6">
    <source>
        <dbReference type="Google" id="ProtNLM"/>
    </source>
</evidence>
<keyword evidence="3" id="KW-0067">ATP-binding</keyword>
<dbReference type="GO" id="GO:0005524">
    <property type="term" value="F:ATP binding"/>
    <property type="evidence" value="ECO:0007669"/>
    <property type="project" value="UniProtKB-KW"/>
</dbReference>
<dbReference type="PANTHER" id="PTHR43146:SF1">
    <property type="entry name" value="CANCER-RELATED NUCLEOSIDE-TRIPHOSPHATASE"/>
    <property type="match status" value="1"/>
</dbReference>
<dbReference type="Proteomes" id="UP000886876">
    <property type="component" value="Unassembled WGS sequence"/>
</dbReference>
<protein>
    <recommendedName>
        <fullName evidence="6">NTPase</fullName>
    </recommendedName>
</protein>
<dbReference type="Pfam" id="PF03266">
    <property type="entry name" value="NTPase_1"/>
    <property type="match status" value="1"/>
</dbReference>
<gene>
    <name evidence="4" type="ORF">IAD42_11160</name>
</gene>
<keyword evidence="2" id="KW-0378">Hydrolase</keyword>
<dbReference type="EMBL" id="DVJS01000272">
    <property type="protein sequence ID" value="HIS98523.1"/>
    <property type="molecule type" value="Genomic_DNA"/>
</dbReference>
<dbReference type="AlphaFoldDB" id="A0A9D1G715"/>
<evidence type="ECO:0000256" key="1">
    <source>
        <dbReference type="ARBA" id="ARBA00022741"/>
    </source>
</evidence>
<reference evidence="4" key="2">
    <citation type="journal article" date="2021" name="PeerJ">
        <title>Extensive microbial diversity within the chicken gut microbiome revealed by metagenomics and culture.</title>
        <authorList>
            <person name="Gilroy R."/>
            <person name="Ravi A."/>
            <person name="Getino M."/>
            <person name="Pursley I."/>
            <person name="Horton D.L."/>
            <person name="Alikhan N.F."/>
            <person name="Baker D."/>
            <person name="Gharbi K."/>
            <person name="Hall N."/>
            <person name="Watson M."/>
            <person name="Adriaenssens E.M."/>
            <person name="Foster-Nyarko E."/>
            <person name="Jarju S."/>
            <person name="Secka A."/>
            <person name="Antonio M."/>
            <person name="Oren A."/>
            <person name="Chaudhuri R.R."/>
            <person name="La Ragione R."/>
            <person name="Hildebrand F."/>
            <person name="Pallen M.J."/>
        </authorList>
    </citation>
    <scope>NUCLEOTIDE SEQUENCE</scope>
    <source>
        <strain evidence="4">ChiHecec3B27-6122</strain>
    </source>
</reference>
<proteinExistence type="predicted"/>
<dbReference type="SUPFAM" id="SSF52540">
    <property type="entry name" value="P-loop containing nucleoside triphosphate hydrolases"/>
    <property type="match status" value="1"/>
</dbReference>
<name>A0A9D1G715_9FIRM</name>
<comment type="caution">
    <text evidence="4">The sequence shown here is derived from an EMBL/GenBank/DDBJ whole genome shotgun (WGS) entry which is preliminary data.</text>
</comment>